<feature type="domain" description="ShKT" evidence="3">
    <location>
        <begin position="98"/>
        <end position="132"/>
    </location>
</feature>
<accession>Q9XXC6</accession>
<feature type="disulfide bond" evidence="1">
    <location>
        <begin position="98"/>
        <end position="132"/>
    </location>
</feature>
<dbReference type="PaxDb" id="6239-Y51B9A.8"/>
<evidence type="ECO:0000313" key="4">
    <source>
        <dbReference type="EMBL" id="CAA19536.2"/>
    </source>
</evidence>
<sequence length="139" mass="14302">MIKHLTIFFILAASTSAQQVVSCRVSFTGPAFGGVCPAGNTEVSSGDCCPTAQVVNGTITCNGGLVGPSIGGLCPAGSSLTTARDCCNNANIVITTPCVDVYPRCAHYQKCCANPQFEAKMRANCALTCKFCTPTPNNG</sequence>
<dbReference type="Bgee" id="WBGene00013090">
    <property type="expression patterns" value="Expressed in material anatomical entity and 2 other cell types or tissues"/>
</dbReference>
<comment type="caution">
    <text evidence="1">Lacks conserved residue(s) required for the propagation of feature annotation.</text>
</comment>
<protein>
    <submittedName>
        <fullName evidence="4">ShKT domain-containing protein</fullName>
    </submittedName>
</protein>
<dbReference type="WormBase" id="Y51B9A.8">
    <property type="protein sequence ID" value="CE53893"/>
    <property type="gene ID" value="WBGene00013090"/>
</dbReference>
<name>Q9XXC6_CAEEL</name>
<dbReference type="UCSC" id="Y51B9A.8">
    <property type="organism name" value="c. elegans"/>
</dbReference>
<feature type="chain" id="PRO_5024956295" evidence="2">
    <location>
        <begin position="18"/>
        <end position="139"/>
    </location>
</feature>
<dbReference type="PhylomeDB" id="Q9XXC6"/>
<dbReference type="PROSITE" id="PS51670">
    <property type="entry name" value="SHKT"/>
    <property type="match status" value="1"/>
</dbReference>
<dbReference type="EMBL" id="BX284602">
    <property type="protein sequence ID" value="CAA19536.2"/>
    <property type="molecule type" value="Genomic_DNA"/>
</dbReference>
<dbReference type="PIR" id="T27087">
    <property type="entry name" value="T27087"/>
</dbReference>
<evidence type="ECO:0000313" key="5">
    <source>
        <dbReference type="Proteomes" id="UP000001940"/>
    </source>
</evidence>
<dbReference type="Proteomes" id="UP000001940">
    <property type="component" value="Chromosome II"/>
</dbReference>
<dbReference type="SMART" id="SM00254">
    <property type="entry name" value="ShKT"/>
    <property type="match status" value="1"/>
</dbReference>
<dbReference type="Pfam" id="PF01549">
    <property type="entry name" value="ShK"/>
    <property type="match status" value="1"/>
</dbReference>
<dbReference type="InParanoid" id="Q9XXC6"/>
<keyword evidence="5" id="KW-1185">Reference proteome</keyword>
<dbReference type="InterPro" id="IPR003582">
    <property type="entry name" value="ShKT_dom"/>
</dbReference>
<gene>
    <name evidence="4" type="ORF">CELE_Y51B9A.8</name>
    <name evidence="4 6" type="ORF">Y51B9A.8</name>
</gene>
<dbReference type="HOGENOM" id="CLU_1587994_0_0_1"/>
<reference evidence="4 5" key="1">
    <citation type="journal article" date="1998" name="Science">
        <title>Genome sequence of the nematode C. elegans: a platform for investigating biology.</title>
        <authorList>
            <consortium name="The C. elegans sequencing consortium"/>
            <person name="Sulson J.E."/>
            <person name="Waterston R."/>
        </authorList>
    </citation>
    <scope>NUCLEOTIDE SEQUENCE [LARGE SCALE GENOMIC DNA]</scope>
    <source>
        <strain evidence="4 5">Bristol N2</strain>
    </source>
</reference>
<dbReference type="STRING" id="6239.Y51B9A.8.1"/>
<keyword evidence="2" id="KW-0732">Signal</keyword>
<evidence type="ECO:0000313" key="6">
    <source>
        <dbReference type="WormBase" id="Y51B9A.8"/>
    </source>
</evidence>
<keyword evidence="1" id="KW-1015">Disulfide bond</keyword>
<evidence type="ECO:0000256" key="2">
    <source>
        <dbReference type="SAM" id="SignalP"/>
    </source>
</evidence>
<dbReference type="AGR" id="WB:WBGene00013090"/>
<dbReference type="PeptideAtlas" id="Q9XXC6"/>
<dbReference type="Pfam" id="PF04942">
    <property type="entry name" value="CC"/>
    <property type="match status" value="2"/>
</dbReference>
<organism evidence="4 5">
    <name type="scientific">Caenorhabditis elegans</name>
    <dbReference type="NCBI Taxonomy" id="6239"/>
    <lineage>
        <taxon>Eukaryota</taxon>
        <taxon>Metazoa</taxon>
        <taxon>Ecdysozoa</taxon>
        <taxon>Nematoda</taxon>
        <taxon>Chromadorea</taxon>
        <taxon>Rhabditida</taxon>
        <taxon>Rhabditina</taxon>
        <taxon>Rhabditomorpha</taxon>
        <taxon>Rhabditoidea</taxon>
        <taxon>Rhabditidae</taxon>
        <taxon>Peloderinae</taxon>
        <taxon>Caenorhabditis</taxon>
    </lineage>
</organism>
<evidence type="ECO:0000256" key="1">
    <source>
        <dbReference type="PROSITE-ProRule" id="PRU01005"/>
    </source>
</evidence>
<dbReference type="AlphaFoldDB" id="Q9XXC6"/>
<dbReference type="OrthoDB" id="5863778at2759"/>
<evidence type="ECO:0000259" key="3">
    <source>
        <dbReference type="PROSITE" id="PS51670"/>
    </source>
</evidence>
<feature type="signal peptide" evidence="2">
    <location>
        <begin position="1"/>
        <end position="17"/>
    </location>
</feature>
<proteinExistence type="predicted"/>
<dbReference type="InterPro" id="IPR007026">
    <property type="entry name" value="CC_domain"/>
</dbReference>